<dbReference type="GO" id="GO:0003677">
    <property type="term" value="F:DNA binding"/>
    <property type="evidence" value="ECO:0007669"/>
    <property type="project" value="UniProtKB-KW"/>
</dbReference>
<dbReference type="InterPro" id="IPR050807">
    <property type="entry name" value="TransReg_Diox_bact_type"/>
</dbReference>
<reference evidence="4" key="1">
    <citation type="submission" date="2017-05" db="EMBL/GenBank/DDBJ databases">
        <authorList>
            <person name="Sung H."/>
        </authorList>
    </citation>
    <scope>NUCLEOTIDE SEQUENCE [LARGE SCALE GENOMIC DNA]</scope>
    <source>
        <strain evidence="4">AR23208</strain>
    </source>
</reference>
<dbReference type="Proteomes" id="UP000195437">
    <property type="component" value="Chromosome"/>
</dbReference>
<dbReference type="GO" id="GO:0005829">
    <property type="term" value="C:cytosol"/>
    <property type="evidence" value="ECO:0007669"/>
    <property type="project" value="TreeGrafter"/>
</dbReference>
<keyword evidence="4" id="KW-1185">Reference proteome</keyword>
<evidence type="ECO:0000313" key="4">
    <source>
        <dbReference type="Proteomes" id="UP000195437"/>
    </source>
</evidence>
<dbReference type="Pfam" id="PF14938">
    <property type="entry name" value="SNAP"/>
    <property type="match status" value="1"/>
</dbReference>
<protein>
    <recommendedName>
        <fullName evidence="2">HTH cro/C1-type domain-containing protein</fullName>
    </recommendedName>
</protein>
<sequence length="438" mass="50781">MSDVRTETLGEKIRRLRLEKGMSQGDLADGFVTVSMISQLERGKNTASVELMHHIARKLQVQLHELVRNEVDQMELYNRHKLAKIYLDLRQPDQAEPLLTYLRERSEISHADLLEVMIDLAECMTQQGRYEESIQLVAPVVSDLENKLYDDVHVLAKFRKQMGNAFFLKNDFTQAYYNYQKAYDLVERFTEYDQLAAYISFNLGHTLRKLGQHQLAGFVLERAQRYFQNNQDVRRVADTLFANGQVYYEAKDQKRAAEMFQQAHVLYTGLNMISWAVKVQHNVAAMLALKEDKDAAIEELRKCADFYQRENDYANYLLVLAKMADMYLASNLEQAEQCLRLADEVVRIHSLEHTEECAAFFRVYARHHLACQRFAESVRYAVDSATRYAKMGIVVEQVDSLEIAVDAYRGLGAFETALAVERERNVLLGKLYRREVAR</sequence>
<accession>A0A1Y0IMR9</accession>
<dbReference type="SUPFAM" id="SSF48452">
    <property type="entry name" value="TPR-like"/>
    <property type="match status" value="2"/>
</dbReference>
<dbReference type="EMBL" id="CP021434">
    <property type="protein sequence ID" value="ARU61777.1"/>
    <property type="molecule type" value="Genomic_DNA"/>
</dbReference>
<dbReference type="SUPFAM" id="SSF47413">
    <property type="entry name" value="lambda repressor-like DNA-binding domains"/>
    <property type="match status" value="1"/>
</dbReference>
<dbReference type="CDD" id="cd00093">
    <property type="entry name" value="HTH_XRE"/>
    <property type="match status" value="1"/>
</dbReference>
<dbReference type="Gene3D" id="1.10.260.40">
    <property type="entry name" value="lambda repressor-like DNA-binding domains"/>
    <property type="match status" value="1"/>
</dbReference>
<dbReference type="SMART" id="SM00028">
    <property type="entry name" value="TPR"/>
    <property type="match status" value="4"/>
</dbReference>
<dbReference type="OrthoDB" id="252257at2"/>
<dbReference type="PANTHER" id="PTHR46797:SF1">
    <property type="entry name" value="METHYLPHOSPHONATE SYNTHASE"/>
    <property type="match status" value="1"/>
</dbReference>
<dbReference type="InterPro" id="IPR011990">
    <property type="entry name" value="TPR-like_helical_dom_sf"/>
</dbReference>
<dbReference type="SMART" id="SM00530">
    <property type="entry name" value="HTH_XRE"/>
    <property type="match status" value="1"/>
</dbReference>
<dbReference type="KEGG" id="tum:CBW65_12625"/>
<dbReference type="AlphaFoldDB" id="A0A1Y0IMR9"/>
<dbReference type="Gene3D" id="1.25.40.10">
    <property type="entry name" value="Tetratricopeptide repeat domain"/>
    <property type="match status" value="2"/>
</dbReference>
<dbReference type="GO" id="GO:0003700">
    <property type="term" value="F:DNA-binding transcription factor activity"/>
    <property type="evidence" value="ECO:0007669"/>
    <property type="project" value="TreeGrafter"/>
</dbReference>
<dbReference type="InterPro" id="IPR010982">
    <property type="entry name" value="Lambda_DNA-bd_dom_sf"/>
</dbReference>
<evidence type="ECO:0000313" key="3">
    <source>
        <dbReference type="EMBL" id="ARU61777.1"/>
    </source>
</evidence>
<gene>
    <name evidence="3" type="ORF">CBW65_12625</name>
</gene>
<dbReference type="InterPro" id="IPR001387">
    <property type="entry name" value="Cro/C1-type_HTH"/>
</dbReference>
<feature type="domain" description="HTH cro/C1-type" evidence="2">
    <location>
        <begin position="13"/>
        <end position="66"/>
    </location>
</feature>
<organism evidence="3 4">
    <name type="scientific">Tumebacillus avium</name>
    <dbReference type="NCBI Taxonomy" id="1903704"/>
    <lineage>
        <taxon>Bacteria</taxon>
        <taxon>Bacillati</taxon>
        <taxon>Bacillota</taxon>
        <taxon>Bacilli</taxon>
        <taxon>Bacillales</taxon>
        <taxon>Alicyclobacillaceae</taxon>
        <taxon>Tumebacillus</taxon>
    </lineage>
</organism>
<dbReference type="RefSeq" id="WP_087457147.1">
    <property type="nucleotide sequence ID" value="NZ_CP021434.1"/>
</dbReference>
<dbReference type="Pfam" id="PF01381">
    <property type="entry name" value="HTH_3"/>
    <property type="match status" value="1"/>
</dbReference>
<evidence type="ECO:0000256" key="1">
    <source>
        <dbReference type="ARBA" id="ARBA00023125"/>
    </source>
</evidence>
<proteinExistence type="predicted"/>
<evidence type="ECO:0000259" key="2">
    <source>
        <dbReference type="PROSITE" id="PS50943"/>
    </source>
</evidence>
<dbReference type="PANTHER" id="PTHR46797">
    <property type="entry name" value="HTH-TYPE TRANSCRIPTIONAL REGULATOR"/>
    <property type="match status" value="1"/>
</dbReference>
<keyword evidence="1" id="KW-0238">DNA-binding</keyword>
<dbReference type="PROSITE" id="PS50943">
    <property type="entry name" value="HTH_CROC1"/>
    <property type="match status" value="1"/>
</dbReference>
<name>A0A1Y0IMR9_9BACL</name>
<dbReference type="InterPro" id="IPR019734">
    <property type="entry name" value="TPR_rpt"/>
</dbReference>